<gene>
    <name evidence="1" type="ORF">RPERSI_LOCUS17234</name>
</gene>
<accession>A0ACA9R5R3</accession>
<evidence type="ECO:0000313" key="1">
    <source>
        <dbReference type="EMBL" id="CAG8778506.1"/>
    </source>
</evidence>
<dbReference type="EMBL" id="CAJVQC010043914">
    <property type="protein sequence ID" value="CAG8778506.1"/>
    <property type="molecule type" value="Genomic_DNA"/>
</dbReference>
<organism evidence="1 2">
    <name type="scientific">Racocetra persica</name>
    <dbReference type="NCBI Taxonomy" id="160502"/>
    <lineage>
        <taxon>Eukaryota</taxon>
        <taxon>Fungi</taxon>
        <taxon>Fungi incertae sedis</taxon>
        <taxon>Mucoromycota</taxon>
        <taxon>Glomeromycotina</taxon>
        <taxon>Glomeromycetes</taxon>
        <taxon>Diversisporales</taxon>
        <taxon>Gigasporaceae</taxon>
        <taxon>Racocetra</taxon>
    </lineage>
</organism>
<keyword evidence="2" id="KW-1185">Reference proteome</keyword>
<sequence>HELHPEQCKYSAKFRLIGREALIDIEFYTKNGNLSITIQCQLFRAKYPNATFLDTDLANAIQHYKIKPKDLKTNASQLLSFLIERRSLCELLKTLDSRLEKEAKWNRFFEYKTLSSCVGIASIGSEVLSAVDHILSEYLTSQILSIERIEIAQYLYFDVILANLTTLIRLDGENEITTNNLRAAAQHSKFDEIWGLAWQAVQLAVECEDNEMEQWLKSFINQKKHFLVQNKEPEDSEKENNSTIAATEKGHRQPYTCRICGKTGHNSARCQEK</sequence>
<feature type="non-terminal residue" evidence="1">
    <location>
        <position position="1"/>
    </location>
</feature>
<reference evidence="1" key="1">
    <citation type="submission" date="2021-06" db="EMBL/GenBank/DDBJ databases">
        <authorList>
            <person name="Kallberg Y."/>
            <person name="Tangrot J."/>
            <person name="Rosling A."/>
        </authorList>
    </citation>
    <scope>NUCLEOTIDE SEQUENCE</scope>
    <source>
        <strain evidence="1">MA461A</strain>
    </source>
</reference>
<feature type="non-terminal residue" evidence="1">
    <location>
        <position position="273"/>
    </location>
</feature>
<evidence type="ECO:0000313" key="2">
    <source>
        <dbReference type="Proteomes" id="UP000789920"/>
    </source>
</evidence>
<name>A0ACA9R5R3_9GLOM</name>
<comment type="caution">
    <text evidence="1">The sequence shown here is derived from an EMBL/GenBank/DDBJ whole genome shotgun (WGS) entry which is preliminary data.</text>
</comment>
<proteinExistence type="predicted"/>
<protein>
    <submittedName>
        <fullName evidence="1">20152_t:CDS:1</fullName>
    </submittedName>
</protein>
<dbReference type="Proteomes" id="UP000789920">
    <property type="component" value="Unassembled WGS sequence"/>
</dbReference>